<keyword evidence="4" id="KW-1134">Transmembrane beta strand</keyword>
<dbReference type="GO" id="GO:0009279">
    <property type="term" value="C:cell outer membrane"/>
    <property type="evidence" value="ECO:0007669"/>
    <property type="project" value="UniProtKB-SubCell"/>
</dbReference>
<evidence type="ECO:0000256" key="6">
    <source>
        <dbReference type="ARBA" id="ARBA00023136"/>
    </source>
</evidence>
<evidence type="ECO:0000256" key="2">
    <source>
        <dbReference type="ARBA" id="ARBA00007613"/>
    </source>
</evidence>
<evidence type="ECO:0000256" key="3">
    <source>
        <dbReference type="ARBA" id="ARBA00022448"/>
    </source>
</evidence>
<keyword evidence="6" id="KW-0472">Membrane</keyword>
<sequence>MLVLHALQRARCRLSGGLMEMSFFLRARRRMACGFVFALALSGPVVAAPPAIPISYTEALQRALANAPTLQVRRSQIDASTEEAARAGALPDPRLIVGLANWPVSGPDAFSLRADEMTTQQVGLMQEFPARAKRRAEQALAQATLAQARSLSMAEQQMVVQATAQAWIELWSTQQAVDALEGLREPARIAERAARARLAGGTAGASDVLAAQAALLQLENRLDQVHAEHAAAQAGLVRWLGVAPEAILASGTAPDFSQLPLEPAQLLAKLDQHTPLLGWEARQSLAQAQVDAAVAETRPDWSVELTYGRRERAPDGMARSNMLMVEVGVGLPLFQKNRQARGIAARRAELEAVSAERDEARRIQAESVHRAMARWRGLTGQLERQNTQSLPLARDRARTALAAYGAGADLQPWLEARRDEIELQLENARLLGEQGRAWAALAYLLPHEENTP</sequence>
<dbReference type="EMBL" id="JACIIQ010000022">
    <property type="protein sequence ID" value="MBB5672366.1"/>
    <property type="molecule type" value="Genomic_DNA"/>
</dbReference>
<accession>A0AB73H2F7</accession>
<comment type="similarity">
    <text evidence="2">Belongs to the outer membrane factor (OMF) (TC 1.B.17) family.</text>
</comment>
<dbReference type="GO" id="GO:0015562">
    <property type="term" value="F:efflux transmembrane transporter activity"/>
    <property type="evidence" value="ECO:0007669"/>
    <property type="project" value="InterPro"/>
</dbReference>
<gene>
    <name evidence="8" type="ORF">FHR65_003964</name>
</gene>
<evidence type="ECO:0000256" key="4">
    <source>
        <dbReference type="ARBA" id="ARBA00022452"/>
    </source>
</evidence>
<organism evidence="8">
    <name type="scientific">Xanthomonas arboricola</name>
    <dbReference type="NCBI Taxonomy" id="56448"/>
    <lineage>
        <taxon>Bacteria</taxon>
        <taxon>Pseudomonadati</taxon>
        <taxon>Pseudomonadota</taxon>
        <taxon>Gammaproteobacteria</taxon>
        <taxon>Lysobacterales</taxon>
        <taxon>Lysobacteraceae</taxon>
        <taxon>Xanthomonas</taxon>
    </lineage>
</organism>
<evidence type="ECO:0000256" key="1">
    <source>
        <dbReference type="ARBA" id="ARBA00004442"/>
    </source>
</evidence>
<dbReference type="PANTHER" id="PTHR30026">
    <property type="entry name" value="OUTER MEMBRANE PROTEIN TOLC"/>
    <property type="match status" value="1"/>
</dbReference>
<keyword evidence="3" id="KW-0813">Transport</keyword>
<dbReference type="SUPFAM" id="SSF56954">
    <property type="entry name" value="Outer membrane efflux proteins (OEP)"/>
    <property type="match status" value="1"/>
</dbReference>
<keyword evidence="7" id="KW-0998">Cell outer membrane</keyword>
<keyword evidence="5" id="KW-0812">Transmembrane</keyword>
<dbReference type="InterPro" id="IPR051906">
    <property type="entry name" value="TolC-like"/>
</dbReference>
<dbReference type="PANTHER" id="PTHR30026:SF20">
    <property type="entry name" value="OUTER MEMBRANE PROTEIN TOLC"/>
    <property type="match status" value="1"/>
</dbReference>
<dbReference type="Proteomes" id="UP000528595">
    <property type="component" value="Unassembled WGS sequence"/>
</dbReference>
<comment type="subcellular location">
    <subcellularLocation>
        <location evidence="1">Cell outer membrane</location>
    </subcellularLocation>
</comment>
<name>A0AB73H2F7_9XANT</name>
<dbReference type="Gene3D" id="1.20.1600.10">
    <property type="entry name" value="Outer membrane efflux proteins (OEP)"/>
    <property type="match status" value="1"/>
</dbReference>
<dbReference type="GO" id="GO:1990281">
    <property type="term" value="C:efflux pump complex"/>
    <property type="evidence" value="ECO:0007669"/>
    <property type="project" value="TreeGrafter"/>
</dbReference>
<dbReference type="InterPro" id="IPR003423">
    <property type="entry name" value="OMP_efflux"/>
</dbReference>
<proteinExistence type="inferred from homology"/>
<comment type="caution">
    <text evidence="8">The sequence shown here is derived from an EMBL/GenBank/DDBJ whole genome shotgun (WGS) entry which is preliminary data.</text>
</comment>
<evidence type="ECO:0000256" key="7">
    <source>
        <dbReference type="ARBA" id="ARBA00023237"/>
    </source>
</evidence>
<dbReference type="AlphaFoldDB" id="A0AB73H2F7"/>
<dbReference type="Pfam" id="PF02321">
    <property type="entry name" value="OEP"/>
    <property type="match status" value="2"/>
</dbReference>
<protein>
    <submittedName>
        <fullName evidence="8">Outer membrane protein TolC</fullName>
    </submittedName>
</protein>
<evidence type="ECO:0000313" key="8">
    <source>
        <dbReference type="EMBL" id="MBB5672366.1"/>
    </source>
</evidence>
<evidence type="ECO:0000256" key="5">
    <source>
        <dbReference type="ARBA" id="ARBA00022692"/>
    </source>
</evidence>
<dbReference type="RefSeq" id="WP_279911750.1">
    <property type="nucleotide sequence ID" value="NZ_JACIIQ010000022.1"/>
</dbReference>
<reference evidence="8" key="1">
    <citation type="submission" date="2020-08" db="EMBL/GenBank/DDBJ databases">
        <title>Studying the diversity of plant-associated saprophytic bacteria and their role in host health and plant-pathogen interactions.</title>
        <authorList>
            <person name="Potnis N."/>
        </authorList>
    </citation>
    <scope>NUCLEOTIDE SEQUENCE</scope>
    <source>
        <strain evidence="8">F21</strain>
    </source>
</reference>
<dbReference type="GO" id="GO:0015288">
    <property type="term" value="F:porin activity"/>
    <property type="evidence" value="ECO:0007669"/>
    <property type="project" value="TreeGrafter"/>
</dbReference>